<proteinExistence type="predicted"/>
<dbReference type="InterPro" id="IPR051783">
    <property type="entry name" value="NAD(P)-dependent_oxidoreduct"/>
</dbReference>
<reference evidence="2" key="2">
    <citation type="submission" date="2021-03" db="UniProtKB">
        <authorList>
            <consortium name="EnsemblPlants"/>
        </authorList>
    </citation>
    <scope>IDENTIFICATION</scope>
</reference>
<dbReference type="SMR" id="A0A803M2H6"/>
<dbReference type="KEGG" id="cqi:110696566"/>
<dbReference type="PANTHER" id="PTHR48079:SF6">
    <property type="entry name" value="NAD(P)-BINDING DOMAIN-CONTAINING PROTEIN-RELATED"/>
    <property type="match status" value="1"/>
</dbReference>
<dbReference type="SUPFAM" id="SSF51735">
    <property type="entry name" value="NAD(P)-binding Rossmann-fold domains"/>
    <property type="match status" value="1"/>
</dbReference>
<dbReference type="Pfam" id="PF01370">
    <property type="entry name" value="Epimerase"/>
    <property type="match status" value="1"/>
</dbReference>
<dbReference type="GeneID" id="110696566"/>
<protein>
    <recommendedName>
        <fullName evidence="1">NAD-dependent epimerase/dehydratase domain-containing protein</fullName>
    </recommendedName>
</protein>
<dbReference type="AlphaFoldDB" id="A0A803M2H6"/>
<dbReference type="Proteomes" id="UP000596660">
    <property type="component" value="Unplaced"/>
</dbReference>
<sequence length="214" mass="23269">MEMKKILVTGSSGFLGGKLCHALLNHGYSVRGFDRQTTNLSSLHAAHFEFYFGDITDFSSLLAAVSGCDLVIHSAALVEPWLPDPSRFFTVNVGGLKNVIQACKESNSIQKIVYTSSFFALGPTDGGVIADENQVHHEKFFCTEYERSKVAADKIALQAASEGVPIVAVYPGVMYGSGKLTTGNIVAKLVSEDVKDSEMIKSLHVIKFWVSLHH</sequence>
<dbReference type="PANTHER" id="PTHR48079">
    <property type="entry name" value="PROTEIN YEEZ"/>
    <property type="match status" value="1"/>
</dbReference>
<dbReference type="OrthoDB" id="1702137at2759"/>
<dbReference type="Gramene" id="AUR62022424-RA">
    <property type="protein sequence ID" value="AUR62022424-RA:cds"/>
    <property type="gene ID" value="AUR62022424"/>
</dbReference>
<evidence type="ECO:0000259" key="1">
    <source>
        <dbReference type="Pfam" id="PF01370"/>
    </source>
</evidence>
<dbReference type="RefSeq" id="XP_021729595.1">
    <property type="nucleotide sequence ID" value="XM_021873903.1"/>
</dbReference>
<gene>
    <name evidence="2" type="primary">LOC110696566</name>
</gene>
<reference evidence="2" key="1">
    <citation type="journal article" date="2017" name="Nature">
        <title>The genome of Chenopodium quinoa.</title>
        <authorList>
            <person name="Jarvis D.E."/>
            <person name="Ho Y.S."/>
            <person name="Lightfoot D.J."/>
            <person name="Schmoeckel S.M."/>
            <person name="Li B."/>
            <person name="Borm T.J.A."/>
            <person name="Ohyanagi H."/>
            <person name="Mineta K."/>
            <person name="Michell C.T."/>
            <person name="Saber N."/>
            <person name="Kharbatia N.M."/>
            <person name="Rupper R.R."/>
            <person name="Sharp A.R."/>
            <person name="Dally N."/>
            <person name="Boughton B.A."/>
            <person name="Woo Y.H."/>
            <person name="Gao G."/>
            <person name="Schijlen E.G.W.M."/>
            <person name="Guo X."/>
            <person name="Momin A.A."/>
            <person name="Negrao S."/>
            <person name="Al-Babili S."/>
            <person name="Gehring C."/>
            <person name="Roessner U."/>
            <person name="Jung C."/>
            <person name="Murphy K."/>
            <person name="Arold S.T."/>
            <person name="Gojobori T."/>
            <person name="van der Linden C.G."/>
            <person name="van Loo E.N."/>
            <person name="Jellen E.N."/>
            <person name="Maughan P.J."/>
            <person name="Tester M."/>
        </authorList>
    </citation>
    <scope>NUCLEOTIDE SEQUENCE [LARGE SCALE GENOMIC DNA]</scope>
    <source>
        <strain evidence="2">cv. PI 614886</strain>
    </source>
</reference>
<name>A0A803M2H6_CHEQI</name>
<accession>A0A803M2H6</accession>
<organism evidence="2 3">
    <name type="scientific">Chenopodium quinoa</name>
    <name type="common">Quinoa</name>
    <dbReference type="NCBI Taxonomy" id="63459"/>
    <lineage>
        <taxon>Eukaryota</taxon>
        <taxon>Viridiplantae</taxon>
        <taxon>Streptophyta</taxon>
        <taxon>Embryophyta</taxon>
        <taxon>Tracheophyta</taxon>
        <taxon>Spermatophyta</taxon>
        <taxon>Magnoliopsida</taxon>
        <taxon>eudicotyledons</taxon>
        <taxon>Gunneridae</taxon>
        <taxon>Pentapetalae</taxon>
        <taxon>Caryophyllales</taxon>
        <taxon>Chenopodiaceae</taxon>
        <taxon>Chenopodioideae</taxon>
        <taxon>Atripliceae</taxon>
        <taxon>Chenopodium</taxon>
    </lineage>
</organism>
<dbReference type="InterPro" id="IPR036291">
    <property type="entry name" value="NAD(P)-bd_dom_sf"/>
</dbReference>
<feature type="domain" description="NAD-dependent epimerase/dehydratase" evidence="1">
    <location>
        <begin position="6"/>
        <end position="189"/>
    </location>
</feature>
<evidence type="ECO:0000313" key="2">
    <source>
        <dbReference type="EnsemblPlants" id="AUR62022424-RA:cds"/>
    </source>
</evidence>
<dbReference type="Gene3D" id="3.40.50.720">
    <property type="entry name" value="NAD(P)-binding Rossmann-like Domain"/>
    <property type="match status" value="1"/>
</dbReference>
<dbReference type="EnsemblPlants" id="AUR62022424-RA">
    <property type="protein sequence ID" value="AUR62022424-RA:cds"/>
    <property type="gene ID" value="AUR62022424"/>
</dbReference>
<dbReference type="GO" id="GO:0004029">
    <property type="term" value="F:aldehyde dehydrogenase (NAD+) activity"/>
    <property type="evidence" value="ECO:0007669"/>
    <property type="project" value="TreeGrafter"/>
</dbReference>
<dbReference type="GO" id="GO:0005737">
    <property type="term" value="C:cytoplasm"/>
    <property type="evidence" value="ECO:0007669"/>
    <property type="project" value="TreeGrafter"/>
</dbReference>
<evidence type="ECO:0000313" key="3">
    <source>
        <dbReference type="Proteomes" id="UP000596660"/>
    </source>
</evidence>
<dbReference type="InterPro" id="IPR001509">
    <property type="entry name" value="Epimerase_deHydtase"/>
</dbReference>
<keyword evidence="3" id="KW-1185">Reference proteome</keyword>